<evidence type="ECO:0000313" key="4">
    <source>
        <dbReference type="EMBL" id="EOL48976.1"/>
    </source>
</evidence>
<feature type="domain" description="Cell wall-active antibiotics response LiaF-like C-terminal" evidence="2">
    <location>
        <begin position="129"/>
        <end position="241"/>
    </location>
</feature>
<accession>R3WMC6</accession>
<dbReference type="PATRIC" id="fig|1158610.3.peg.502"/>
<evidence type="ECO:0000259" key="2">
    <source>
        <dbReference type="Pfam" id="PF09922"/>
    </source>
</evidence>
<dbReference type="GO" id="GO:0016020">
    <property type="term" value="C:membrane"/>
    <property type="evidence" value="ECO:0007669"/>
    <property type="project" value="InterPro"/>
</dbReference>
<dbReference type="OrthoDB" id="2351415at2"/>
<dbReference type="InterPro" id="IPR024425">
    <property type="entry name" value="LiaF-like_C"/>
</dbReference>
<dbReference type="RefSeq" id="WP_010767202.1">
    <property type="nucleotide sequence ID" value="NZ_ASWE01000004.1"/>
</dbReference>
<evidence type="ECO:0000259" key="3">
    <source>
        <dbReference type="Pfam" id="PF24661"/>
    </source>
</evidence>
<dbReference type="AlphaFoldDB" id="R3WMC6"/>
<reference evidence="4 5" key="1">
    <citation type="submission" date="2013-02" db="EMBL/GenBank/DDBJ databases">
        <title>The Genome Sequence of Enterococcus phoeniculicola BAA-412.</title>
        <authorList>
            <consortium name="The Broad Institute Genome Sequencing Platform"/>
            <consortium name="The Broad Institute Genome Sequencing Center for Infectious Disease"/>
            <person name="Earl A.M."/>
            <person name="Gilmore M.S."/>
            <person name="Lebreton F."/>
            <person name="Walker B."/>
            <person name="Young S.K."/>
            <person name="Zeng Q."/>
            <person name="Gargeya S."/>
            <person name="Fitzgerald M."/>
            <person name="Haas B."/>
            <person name="Abouelleil A."/>
            <person name="Alvarado L."/>
            <person name="Arachchi H.M."/>
            <person name="Berlin A.M."/>
            <person name="Chapman S.B."/>
            <person name="Dewar J."/>
            <person name="Goldberg J."/>
            <person name="Griggs A."/>
            <person name="Gujja S."/>
            <person name="Hansen M."/>
            <person name="Howarth C."/>
            <person name="Imamovic A."/>
            <person name="Larimer J."/>
            <person name="McCowan C."/>
            <person name="Murphy C."/>
            <person name="Neiman D."/>
            <person name="Pearson M."/>
            <person name="Priest M."/>
            <person name="Roberts A."/>
            <person name="Saif S."/>
            <person name="Shea T."/>
            <person name="Sisk P."/>
            <person name="Sykes S."/>
            <person name="Wortman J."/>
            <person name="Nusbaum C."/>
            <person name="Birren B."/>
        </authorList>
    </citation>
    <scope>NUCLEOTIDE SEQUENCE [LARGE SCALE GENOMIC DNA]</scope>
    <source>
        <strain evidence="4 5">ATCC BAA-412</strain>
    </source>
</reference>
<feature type="transmembrane region" description="Helical" evidence="1">
    <location>
        <begin position="58"/>
        <end position="88"/>
    </location>
</feature>
<evidence type="ECO:0000256" key="1">
    <source>
        <dbReference type="SAM" id="Phobius"/>
    </source>
</evidence>
<dbReference type="eggNOG" id="COG4758">
    <property type="taxonomic scope" value="Bacteria"/>
</dbReference>
<keyword evidence="1" id="KW-0812">Transmembrane</keyword>
<dbReference type="InterPro" id="IPR047793">
    <property type="entry name" value="LiaF_C"/>
</dbReference>
<feature type="domain" description="DUF7649" evidence="3">
    <location>
        <begin position="2"/>
        <end position="89"/>
    </location>
</feature>
<sequence>MNNPWRLFLVGEALLFLLALWQIMSNPALLILLFFGIFNIVLVVRKKKQRTHFNNFQLVLGGLIVFISLLSSSAMWMMLVLAVVFIGLKGVELSGIDMTKNTFWRKKQMIMVNTKESGAHSGERKKHHWFGNERIGNQAYEWDDINIDLISGDTIVDLGNTLLPKEDSVIIIRKGIGRTRILVPLGVAVCLDHSALLGSVLFEGEEQTLKNEQVKMYSNDYDENPRRLKIITNTLLGDVEVIRI</sequence>
<proteinExistence type="predicted"/>
<dbReference type="InterPro" id="IPR056066">
    <property type="entry name" value="DUF7649"/>
</dbReference>
<dbReference type="Proteomes" id="UP000013785">
    <property type="component" value="Unassembled WGS sequence"/>
</dbReference>
<gene>
    <name evidence="4" type="ORF">UC3_00529</name>
</gene>
<dbReference type="Pfam" id="PF24661">
    <property type="entry name" value="DUF7649"/>
    <property type="match status" value="1"/>
</dbReference>
<dbReference type="Pfam" id="PF09922">
    <property type="entry name" value="LiaF-like_C"/>
    <property type="match status" value="1"/>
</dbReference>
<keyword evidence="1" id="KW-0472">Membrane</keyword>
<keyword evidence="1" id="KW-1133">Transmembrane helix</keyword>
<organism evidence="4 5">
    <name type="scientific">Enterococcus phoeniculicola ATCC BAA-412</name>
    <dbReference type="NCBI Taxonomy" id="1158610"/>
    <lineage>
        <taxon>Bacteria</taxon>
        <taxon>Bacillati</taxon>
        <taxon>Bacillota</taxon>
        <taxon>Bacilli</taxon>
        <taxon>Lactobacillales</taxon>
        <taxon>Enterococcaceae</taxon>
        <taxon>Enterococcus</taxon>
    </lineage>
</organism>
<dbReference type="HOGENOM" id="CLU_074089_1_0_9"/>
<protein>
    <submittedName>
        <fullName evidence="4">Uncharacterized protein</fullName>
    </submittedName>
</protein>
<dbReference type="EMBL" id="AJAT01000007">
    <property type="protein sequence ID" value="EOL48976.1"/>
    <property type="molecule type" value="Genomic_DNA"/>
</dbReference>
<feature type="transmembrane region" description="Helical" evidence="1">
    <location>
        <begin position="29"/>
        <end position="46"/>
    </location>
</feature>
<keyword evidence="5" id="KW-1185">Reference proteome</keyword>
<dbReference type="PIRSF" id="PIRSF031509">
    <property type="entry name" value="Cell_wall_LiaF/YvqF"/>
    <property type="match status" value="1"/>
</dbReference>
<dbReference type="NCBIfam" id="NF040535">
    <property type="entry name" value="LiaF_C_term"/>
    <property type="match status" value="1"/>
</dbReference>
<dbReference type="InterPro" id="IPR016975">
    <property type="entry name" value="Cell_wall_LiaF"/>
</dbReference>
<dbReference type="STRING" id="154621.RV11_GL002203"/>
<name>R3WMC6_9ENTE</name>
<comment type="caution">
    <text evidence="4">The sequence shown here is derived from an EMBL/GenBank/DDBJ whole genome shotgun (WGS) entry which is preliminary data.</text>
</comment>
<feature type="transmembrane region" description="Helical" evidence="1">
    <location>
        <begin position="7"/>
        <end position="23"/>
    </location>
</feature>
<evidence type="ECO:0000313" key="5">
    <source>
        <dbReference type="Proteomes" id="UP000013785"/>
    </source>
</evidence>